<evidence type="ECO:0000256" key="3">
    <source>
        <dbReference type="ARBA" id="ARBA00023002"/>
    </source>
</evidence>
<dbReference type="Pfam" id="PF00106">
    <property type="entry name" value="adh_short"/>
    <property type="match status" value="1"/>
</dbReference>
<comment type="caution">
    <text evidence="6">The sequence shown here is derived from an EMBL/GenBank/DDBJ whole genome shotgun (WGS) entry which is preliminary data.</text>
</comment>
<dbReference type="InterPro" id="IPR002347">
    <property type="entry name" value="SDR_fam"/>
</dbReference>
<gene>
    <name evidence="6" type="ORF">Sste5346_007160</name>
</gene>
<name>A0ABR3YXZ5_9PEZI</name>
<protein>
    <recommendedName>
        <fullName evidence="5">Ketoreductase domain-containing protein</fullName>
    </recommendedName>
</protein>
<evidence type="ECO:0000256" key="2">
    <source>
        <dbReference type="ARBA" id="ARBA00022857"/>
    </source>
</evidence>
<dbReference type="PANTHER" id="PTHR43391">
    <property type="entry name" value="RETINOL DEHYDROGENASE-RELATED"/>
    <property type="match status" value="1"/>
</dbReference>
<reference evidence="6 7" key="1">
    <citation type="journal article" date="2024" name="IMA Fungus">
        <title>IMA Genome - F19 : A genome assembly and annotation guide to empower mycologists, including annotated draft genome sequences of Ceratocystis pirilliformis, Diaporthe australafricana, Fusarium ophioides, Paecilomyces lecythidis, and Sporothrix stenoceras.</title>
        <authorList>
            <person name="Aylward J."/>
            <person name="Wilson A.M."/>
            <person name="Visagie C.M."/>
            <person name="Spraker J."/>
            <person name="Barnes I."/>
            <person name="Buitendag C."/>
            <person name="Ceriani C."/>
            <person name="Del Mar Angel L."/>
            <person name="du Plessis D."/>
            <person name="Fuchs T."/>
            <person name="Gasser K."/>
            <person name="Kramer D."/>
            <person name="Li W."/>
            <person name="Munsamy K."/>
            <person name="Piso A."/>
            <person name="Price J.L."/>
            <person name="Sonnekus B."/>
            <person name="Thomas C."/>
            <person name="van der Nest A."/>
            <person name="van Dijk A."/>
            <person name="van Heerden A."/>
            <person name="van Vuuren N."/>
            <person name="Yilmaz N."/>
            <person name="Duong T.A."/>
            <person name="van der Merwe N.A."/>
            <person name="Wingfield M.J."/>
            <person name="Wingfield B.D."/>
        </authorList>
    </citation>
    <scope>NUCLEOTIDE SEQUENCE [LARGE SCALE GENOMIC DNA]</scope>
    <source>
        <strain evidence="6 7">CMW 5346</strain>
    </source>
</reference>
<dbReference type="InterPro" id="IPR036291">
    <property type="entry name" value="NAD(P)-bd_dom_sf"/>
</dbReference>
<evidence type="ECO:0000313" key="6">
    <source>
        <dbReference type="EMBL" id="KAL1892204.1"/>
    </source>
</evidence>
<dbReference type="InterPro" id="IPR057326">
    <property type="entry name" value="KR_dom"/>
</dbReference>
<dbReference type="PRINTS" id="PR00080">
    <property type="entry name" value="SDRFAMILY"/>
</dbReference>
<proteinExistence type="inferred from homology"/>
<comment type="similarity">
    <text evidence="1 4">Belongs to the short-chain dehydrogenases/reductases (SDR) family.</text>
</comment>
<dbReference type="Gene3D" id="3.40.50.720">
    <property type="entry name" value="NAD(P)-binding Rossmann-like Domain"/>
    <property type="match status" value="1"/>
</dbReference>
<feature type="domain" description="Ketoreductase" evidence="5">
    <location>
        <begin position="48"/>
        <end position="242"/>
    </location>
</feature>
<keyword evidence="3" id="KW-0560">Oxidoreductase</keyword>
<evidence type="ECO:0000259" key="5">
    <source>
        <dbReference type="SMART" id="SM00822"/>
    </source>
</evidence>
<evidence type="ECO:0000256" key="1">
    <source>
        <dbReference type="ARBA" id="ARBA00006484"/>
    </source>
</evidence>
<evidence type="ECO:0000313" key="7">
    <source>
        <dbReference type="Proteomes" id="UP001583186"/>
    </source>
</evidence>
<dbReference type="EMBL" id="JAWCUI010000046">
    <property type="protein sequence ID" value="KAL1892204.1"/>
    <property type="molecule type" value="Genomic_DNA"/>
</dbReference>
<dbReference type="CDD" id="cd05233">
    <property type="entry name" value="SDR_c"/>
    <property type="match status" value="1"/>
</dbReference>
<dbReference type="SMART" id="SM00822">
    <property type="entry name" value="PKS_KR"/>
    <property type="match status" value="1"/>
</dbReference>
<accession>A0ABR3YXZ5</accession>
<dbReference type="PANTHER" id="PTHR43391:SF14">
    <property type="entry name" value="DEHYDROGENASE_REDUCTASE SDR FAMILY PROTEIN 7-LIKE"/>
    <property type="match status" value="1"/>
</dbReference>
<organism evidence="6 7">
    <name type="scientific">Sporothrix stenoceras</name>
    <dbReference type="NCBI Taxonomy" id="5173"/>
    <lineage>
        <taxon>Eukaryota</taxon>
        <taxon>Fungi</taxon>
        <taxon>Dikarya</taxon>
        <taxon>Ascomycota</taxon>
        <taxon>Pezizomycotina</taxon>
        <taxon>Sordariomycetes</taxon>
        <taxon>Sordariomycetidae</taxon>
        <taxon>Ophiostomatales</taxon>
        <taxon>Ophiostomataceae</taxon>
        <taxon>Sporothrix</taxon>
    </lineage>
</organism>
<sequence length="309" mass="32850">MSGTLAVDDKSLPKGLKALPHSGLLMTPHVHHDTYDAIRPKNIDLSGKAVLVTGASRGIGRHIAVAYAQAGASKIAIAARSDMKETEAAVLAAAKAAGKPEPTLLKLSLDTTDAASVDAAAASITSTFGRLDILVNNAGVLEPVNLLGDSDPLSWWQSFEVNVKGVYLVSRALLPLLFSSPGGNRTIVNLTSIGGILVLPTMSGYNTSKLAVCRLTEYLALEYADKQLVAISVHPGGVASEMSLGLPEAHHAFITETPELVSESIVYLTRSPQHWLSGRYVSVQWDLTELEAKKDEIVQRDLLKNKLAV</sequence>
<dbReference type="SUPFAM" id="SSF51735">
    <property type="entry name" value="NAD(P)-binding Rossmann-fold domains"/>
    <property type="match status" value="1"/>
</dbReference>
<dbReference type="Proteomes" id="UP001583186">
    <property type="component" value="Unassembled WGS sequence"/>
</dbReference>
<keyword evidence="7" id="KW-1185">Reference proteome</keyword>
<keyword evidence="2" id="KW-0521">NADP</keyword>
<evidence type="ECO:0000256" key="4">
    <source>
        <dbReference type="RuleBase" id="RU000363"/>
    </source>
</evidence>
<dbReference type="PRINTS" id="PR00081">
    <property type="entry name" value="GDHRDH"/>
</dbReference>